<feature type="transmembrane region" description="Helical" evidence="1">
    <location>
        <begin position="312"/>
        <end position="335"/>
    </location>
</feature>
<accession>A0A1F7IU39</accession>
<keyword evidence="1" id="KW-0812">Transmembrane</keyword>
<sequence length="737" mass="86200">MKYRLPFVVILLIFLLVNIAFNINVLQEIIQFKEPDTIQIGDGIVLEVYTEQVYQKLIKLKNPFLIQKTFFPFETNIALNDPATSFALLFIPLRIFFNPHQSILIVIMLNIFLAQLGMYFLLRKYNISQQIALVLSLVYGLTPFIGIRISGHYTYTSIYFFPWIFFVVLKFLDEKKRLRKIVLSIILSILFVLLLLTSFYFFIALMMLTSLYLLFYFWKDPKKVIKIIFLELPFVFLSFSLFFLLITPWLYTAQQYIFFDDLVKTPGFGGAIELSADLLSFITPSESNPFYRYIIDSLASMLPLFAKYKNFYISWGLHFAYPGILILTVYFYLLVRWKSIAKPIKQQILPHLIISLFFAVILLGPFLKIANKWQLDLDGVQVVFPLPFLILHYIPVLNMMRETPRLLPVFVFLGSIVSGFTINKWFLKSKKKQIIFISLLLIFIFDQFYFNFEEINQKVPLKLFNTIKTDESDYSVLSIPFTLRDGFQYMGFVHDAMNIYGLSIHKHPVIGGYAARVSPDVFSYYKNFKFIYYAAQTVDRGNYNPYTQSPKNKKMLPFDGSKLNIVNEIEFLNIKYIALKNDESYSKKMAKFLYEIGYKKILRDGQYDLLKIKLKNQSYDKVDFSSELDHLTVVAGLSKDVNTGYRIVSDDVVKIFLKPKNDKSLFIKADSNKSIQVDFYINKKYITSKEITPGEKIYSVATMKNIKKNNINEIILKFNKKMLENDTKVKLYLLGFM</sequence>
<feature type="transmembrane region" description="Helical" evidence="1">
    <location>
        <begin position="347"/>
        <end position="367"/>
    </location>
</feature>
<dbReference type="AlphaFoldDB" id="A0A1F7IU39"/>
<keyword evidence="1" id="KW-0472">Membrane</keyword>
<feature type="transmembrane region" description="Helical" evidence="1">
    <location>
        <begin position="406"/>
        <end position="427"/>
    </location>
</feature>
<gene>
    <name evidence="2" type="ORF">A3A93_06500</name>
</gene>
<feature type="transmembrane region" description="Helical" evidence="1">
    <location>
        <begin position="433"/>
        <end position="452"/>
    </location>
</feature>
<evidence type="ECO:0000313" key="3">
    <source>
        <dbReference type="Proteomes" id="UP000177141"/>
    </source>
</evidence>
<name>A0A1F7IU39_9BACT</name>
<organism evidence="2 3">
    <name type="scientific">Candidatus Roizmanbacteria bacterium RIFCSPLOWO2_01_FULL_38_12</name>
    <dbReference type="NCBI Taxonomy" id="1802061"/>
    <lineage>
        <taxon>Bacteria</taxon>
        <taxon>Candidatus Roizmaniibacteriota</taxon>
    </lineage>
</organism>
<comment type="caution">
    <text evidence="2">The sequence shown here is derived from an EMBL/GenBank/DDBJ whole genome shotgun (WGS) entry which is preliminary data.</text>
</comment>
<keyword evidence="1" id="KW-1133">Transmembrane helix</keyword>
<protein>
    <recommendedName>
        <fullName evidence="4">Glycosyltransferase RgtA/B/C/D-like domain-containing protein</fullName>
    </recommendedName>
</protein>
<feature type="transmembrane region" description="Helical" evidence="1">
    <location>
        <begin position="103"/>
        <end position="122"/>
    </location>
</feature>
<feature type="transmembrane region" description="Helical" evidence="1">
    <location>
        <begin position="6"/>
        <end position="26"/>
    </location>
</feature>
<evidence type="ECO:0000313" key="2">
    <source>
        <dbReference type="EMBL" id="OGK46878.1"/>
    </source>
</evidence>
<feature type="transmembrane region" description="Helical" evidence="1">
    <location>
        <begin position="185"/>
        <end position="218"/>
    </location>
</feature>
<reference evidence="2 3" key="1">
    <citation type="journal article" date="2016" name="Nat. Commun.">
        <title>Thousands of microbial genomes shed light on interconnected biogeochemical processes in an aquifer system.</title>
        <authorList>
            <person name="Anantharaman K."/>
            <person name="Brown C.T."/>
            <person name="Hug L.A."/>
            <person name="Sharon I."/>
            <person name="Castelle C.J."/>
            <person name="Probst A.J."/>
            <person name="Thomas B.C."/>
            <person name="Singh A."/>
            <person name="Wilkins M.J."/>
            <person name="Karaoz U."/>
            <person name="Brodie E.L."/>
            <person name="Williams K.H."/>
            <person name="Hubbard S.S."/>
            <person name="Banfield J.F."/>
        </authorList>
    </citation>
    <scope>NUCLEOTIDE SEQUENCE [LARGE SCALE GENOMIC DNA]</scope>
</reference>
<dbReference type="Proteomes" id="UP000177141">
    <property type="component" value="Unassembled WGS sequence"/>
</dbReference>
<evidence type="ECO:0008006" key="4">
    <source>
        <dbReference type="Google" id="ProtNLM"/>
    </source>
</evidence>
<proteinExistence type="predicted"/>
<feature type="transmembrane region" description="Helical" evidence="1">
    <location>
        <begin position="155"/>
        <end position="173"/>
    </location>
</feature>
<feature type="transmembrane region" description="Helical" evidence="1">
    <location>
        <begin position="379"/>
        <end position="399"/>
    </location>
</feature>
<feature type="transmembrane region" description="Helical" evidence="1">
    <location>
        <begin position="131"/>
        <end position="149"/>
    </location>
</feature>
<dbReference type="EMBL" id="MGAL01000039">
    <property type="protein sequence ID" value="OGK46878.1"/>
    <property type="molecule type" value="Genomic_DNA"/>
</dbReference>
<evidence type="ECO:0000256" key="1">
    <source>
        <dbReference type="SAM" id="Phobius"/>
    </source>
</evidence>
<feature type="transmembrane region" description="Helical" evidence="1">
    <location>
        <begin position="224"/>
        <end position="246"/>
    </location>
</feature>
<dbReference type="STRING" id="1802061.A3A93_06500"/>